<dbReference type="CDD" id="cd00796">
    <property type="entry name" value="INT_Rci_Hp1_C"/>
    <property type="match status" value="1"/>
</dbReference>
<dbReference type="Gene3D" id="1.10.443.10">
    <property type="entry name" value="Intergrase catalytic core"/>
    <property type="match status" value="1"/>
</dbReference>
<proteinExistence type="predicted"/>
<dbReference type="PROSITE" id="PS51898">
    <property type="entry name" value="TYR_RECOMBINASE"/>
    <property type="match status" value="1"/>
</dbReference>
<evidence type="ECO:0000313" key="5">
    <source>
        <dbReference type="Proteomes" id="UP000490535"/>
    </source>
</evidence>
<keyword evidence="2" id="KW-0233">DNA recombination</keyword>
<comment type="caution">
    <text evidence="4">The sequence shown here is derived from an EMBL/GenBank/DDBJ whole genome shotgun (WGS) entry which is preliminary data.</text>
</comment>
<dbReference type="PANTHER" id="PTHR30349">
    <property type="entry name" value="PHAGE INTEGRASE-RELATED"/>
    <property type="match status" value="1"/>
</dbReference>
<dbReference type="InterPro" id="IPR013762">
    <property type="entry name" value="Integrase-like_cat_sf"/>
</dbReference>
<name>A0A833UPV6_ACIBZ</name>
<gene>
    <name evidence="4" type="primary">xerD_3</name>
    <name evidence="4" type="ORF">GAK29_03032</name>
</gene>
<dbReference type="GO" id="GO:0015074">
    <property type="term" value="P:DNA integration"/>
    <property type="evidence" value="ECO:0007669"/>
    <property type="project" value="UniProtKB-KW"/>
</dbReference>
<protein>
    <submittedName>
        <fullName evidence="4">Tyrosine recombinase XerD</fullName>
    </submittedName>
</protein>
<accession>A0A833UPV6</accession>
<dbReference type="GO" id="GO:0003677">
    <property type="term" value="F:DNA binding"/>
    <property type="evidence" value="ECO:0007669"/>
    <property type="project" value="InterPro"/>
</dbReference>
<dbReference type="InterPro" id="IPR011010">
    <property type="entry name" value="DNA_brk_join_enz"/>
</dbReference>
<dbReference type="AlphaFoldDB" id="A0A833UPV6"/>
<dbReference type="InterPro" id="IPR002104">
    <property type="entry name" value="Integrase_catalytic"/>
</dbReference>
<evidence type="ECO:0000256" key="2">
    <source>
        <dbReference type="ARBA" id="ARBA00023172"/>
    </source>
</evidence>
<dbReference type="InterPro" id="IPR050090">
    <property type="entry name" value="Tyrosine_recombinase_XerCD"/>
</dbReference>
<dbReference type="Pfam" id="PF00589">
    <property type="entry name" value="Phage_integrase"/>
    <property type="match status" value="1"/>
</dbReference>
<sequence length="224" mass="25985">MRDYSILSTFFNWCRKDNGWIDFNPVENLRKPKKPPHLERRTELEELQAILAALKYVPGTVPETKMQEVDLIWLNSMATGMRSGEIVNGPVPEVFLNRKYILLPDTKNGTSRKVPLDTFALHLWNLALQIKRNKSNRVFTVDNAFRDTLFRKARKSVGLEFADITFHDSRHEAASLMARWIQNTLTLCKIFGWKDTKQALTYYNPKNDEILEELNQSSGLSKLI</sequence>
<dbReference type="SUPFAM" id="SSF56349">
    <property type="entry name" value="DNA breaking-rejoining enzymes"/>
    <property type="match status" value="1"/>
</dbReference>
<keyword evidence="1" id="KW-0229">DNA integration</keyword>
<dbReference type="Proteomes" id="UP000490535">
    <property type="component" value="Unassembled WGS sequence"/>
</dbReference>
<dbReference type="GO" id="GO:0006310">
    <property type="term" value="P:DNA recombination"/>
    <property type="evidence" value="ECO:0007669"/>
    <property type="project" value="UniProtKB-KW"/>
</dbReference>
<evidence type="ECO:0000313" key="4">
    <source>
        <dbReference type="EMBL" id="KAF1022988.1"/>
    </source>
</evidence>
<dbReference type="EMBL" id="WNDP01000083">
    <property type="protein sequence ID" value="KAF1022988.1"/>
    <property type="molecule type" value="Genomic_DNA"/>
</dbReference>
<feature type="domain" description="Tyr recombinase" evidence="3">
    <location>
        <begin position="37"/>
        <end position="216"/>
    </location>
</feature>
<evidence type="ECO:0000259" key="3">
    <source>
        <dbReference type="PROSITE" id="PS51898"/>
    </source>
</evidence>
<reference evidence="5" key="1">
    <citation type="journal article" date="2020" name="MBio">
        <title>Horizontal gene transfer to a defensive symbiont with a reduced genome amongst a multipartite beetle microbiome.</title>
        <authorList>
            <person name="Waterworth S.C."/>
            <person name="Florez L.V."/>
            <person name="Rees E.R."/>
            <person name="Hertweck C."/>
            <person name="Kaltenpoth M."/>
            <person name="Kwan J.C."/>
        </authorList>
    </citation>
    <scope>NUCLEOTIDE SEQUENCE [LARGE SCALE GENOMIC DNA]</scope>
</reference>
<dbReference type="PANTHER" id="PTHR30349:SF94">
    <property type="entry name" value="INTEGRASE_RECOMBINASE HI_1414-RELATED"/>
    <property type="match status" value="1"/>
</dbReference>
<evidence type="ECO:0000256" key="1">
    <source>
        <dbReference type="ARBA" id="ARBA00022908"/>
    </source>
</evidence>
<organism evidence="4 5">
    <name type="scientific">Acinetobacter bereziniae</name>
    <name type="common">Acinetobacter genomosp. 10</name>
    <dbReference type="NCBI Taxonomy" id="106648"/>
    <lineage>
        <taxon>Bacteria</taxon>
        <taxon>Pseudomonadati</taxon>
        <taxon>Pseudomonadota</taxon>
        <taxon>Gammaproteobacteria</taxon>
        <taxon>Moraxellales</taxon>
        <taxon>Moraxellaceae</taxon>
        <taxon>Acinetobacter</taxon>
    </lineage>
</organism>